<dbReference type="InterPro" id="IPR015191">
    <property type="entry name" value="SelB_WHD4"/>
</dbReference>
<dbReference type="SUPFAM" id="SSF50447">
    <property type="entry name" value="Translation proteins"/>
    <property type="match status" value="1"/>
</dbReference>
<evidence type="ECO:0000313" key="4">
    <source>
        <dbReference type="Proteomes" id="UP000054837"/>
    </source>
</evidence>
<dbReference type="InterPro" id="IPR050055">
    <property type="entry name" value="EF-Tu_GTPase"/>
</dbReference>
<comment type="caution">
    <text evidence="3">The sequence shown here is derived from an EMBL/GenBank/DDBJ whole genome shotgun (WGS) entry which is preliminary data.</text>
</comment>
<dbReference type="Pfam" id="PF00009">
    <property type="entry name" value="GTP_EFTU"/>
    <property type="match status" value="1"/>
</dbReference>
<dbReference type="PROSITE" id="PS51722">
    <property type="entry name" value="G_TR_2"/>
    <property type="match status" value="1"/>
</dbReference>
<dbReference type="InterPro" id="IPR027417">
    <property type="entry name" value="P-loop_NTPase"/>
</dbReference>
<dbReference type="OrthoDB" id="9803139at2"/>
<dbReference type="AlphaFoldDB" id="A0A0W8I8I3"/>
<dbReference type="GO" id="GO:0003924">
    <property type="term" value="F:GTPase activity"/>
    <property type="evidence" value="ECO:0007669"/>
    <property type="project" value="InterPro"/>
</dbReference>
<dbReference type="Pfam" id="PF09107">
    <property type="entry name" value="WHD_3rd_SelB"/>
    <property type="match status" value="1"/>
</dbReference>
<dbReference type="STRING" id="767452.AVL62_05295"/>
<dbReference type="PANTHER" id="PTHR43721">
    <property type="entry name" value="ELONGATION FACTOR TU-RELATED"/>
    <property type="match status" value="1"/>
</dbReference>
<protein>
    <recommendedName>
        <fullName evidence="2">Tr-type G domain-containing protein</fullName>
    </recommendedName>
</protein>
<dbReference type="PANTHER" id="PTHR43721:SF22">
    <property type="entry name" value="ELONGATION FACTOR TU, MITOCHONDRIAL"/>
    <property type="match status" value="1"/>
</dbReference>
<dbReference type="InterPro" id="IPR036390">
    <property type="entry name" value="WH_DNA-bd_sf"/>
</dbReference>
<dbReference type="InterPro" id="IPR057335">
    <property type="entry name" value="Beta-barrel_SelB"/>
</dbReference>
<dbReference type="SUPFAM" id="SSF46785">
    <property type="entry name" value="Winged helix' DNA-binding domain"/>
    <property type="match status" value="1"/>
</dbReference>
<dbReference type="EMBL" id="LQBL01000022">
    <property type="protein sequence ID" value="KUG55705.1"/>
    <property type="molecule type" value="Genomic_DNA"/>
</dbReference>
<name>A0A0W8I8I3_9MICO</name>
<dbReference type="GO" id="GO:0005525">
    <property type="term" value="F:GTP binding"/>
    <property type="evidence" value="ECO:0007669"/>
    <property type="project" value="UniProtKB-KW"/>
</dbReference>
<dbReference type="Pfam" id="PF25461">
    <property type="entry name" value="Beta-barrel_SelB"/>
    <property type="match status" value="1"/>
</dbReference>
<keyword evidence="4" id="KW-1185">Reference proteome</keyword>
<evidence type="ECO:0000313" key="3">
    <source>
        <dbReference type="EMBL" id="KUG55705.1"/>
    </source>
</evidence>
<keyword evidence="1" id="KW-0342">GTP-binding</keyword>
<feature type="domain" description="Tr-type G" evidence="2">
    <location>
        <begin position="1"/>
        <end position="170"/>
    </location>
</feature>
<dbReference type="CDD" id="cd04171">
    <property type="entry name" value="SelB"/>
    <property type="match status" value="1"/>
</dbReference>
<keyword evidence="1" id="KW-0547">Nucleotide-binding</keyword>
<dbReference type="SUPFAM" id="SSF52540">
    <property type="entry name" value="P-loop containing nucleoside triphosphate hydrolases"/>
    <property type="match status" value="1"/>
</dbReference>
<dbReference type="Gene3D" id="2.40.30.10">
    <property type="entry name" value="Translation factors"/>
    <property type="match status" value="1"/>
</dbReference>
<proteinExistence type="predicted"/>
<dbReference type="Gene3D" id="1.10.10.10">
    <property type="entry name" value="Winged helix-like DNA-binding domain superfamily/Winged helix DNA-binding domain"/>
    <property type="match status" value="1"/>
</dbReference>
<accession>A0A0W8I8I3</accession>
<dbReference type="GO" id="GO:0005829">
    <property type="term" value="C:cytosol"/>
    <property type="evidence" value="ECO:0007669"/>
    <property type="project" value="TreeGrafter"/>
</dbReference>
<dbReference type="Gene3D" id="3.40.50.300">
    <property type="entry name" value="P-loop containing nucleotide triphosphate hydrolases"/>
    <property type="match status" value="1"/>
</dbReference>
<dbReference type="GO" id="GO:0003746">
    <property type="term" value="F:translation elongation factor activity"/>
    <property type="evidence" value="ECO:0007669"/>
    <property type="project" value="InterPro"/>
</dbReference>
<gene>
    <name evidence="3" type="ORF">AVL62_05295</name>
</gene>
<dbReference type="InterPro" id="IPR000795">
    <property type="entry name" value="T_Tr_GTP-bd_dom"/>
</dbReference>
<dbReference type="GO" id="GO:0001514">
    <property type="term" value="P:selenocysteine incorporation"/>
    <property type="evidence" value="ECO:0007669"/>
    <property type="project" value="InterPro"/>
</dbReference>
<dbReference type="InterPro" id="IPR009000">
    <property type="entry name" value="Transl_B-barrel_sf"/>
</dbReference>
<organism evidence="3 4">
    <name type="scientific">Serinicoccus chungangensis</name>
    <dbReference type="NCBI Taxonomy" id="767452"/>
    <lineage>
        <taxon>Bacteria</taxon>
        <taxon>Bacillati</taxon>
        <taxon>Actinomycetota</taxon>
        <taxon>Actinomycetes</taxon>
        <taxon>Micrococcales</taxon>
        <taxon>Ornithinimicrobiaceae</taxon>
        <taxon>Serinicoccus</taxon>
    </lineage>
</organism>
<evidence type="ECO:0000256" key="1">
    <source>
        <dbReference type="ARBA" id="ARBA00023134"/>
    </source>
</evidence>
<dbReference type="Proteomes" id="UP000054837">
    <property type="component" value="Unassembled WGS sequence"/>
</dbReference>
<dbReference type="RefSeq" id="WP_058890813.1">
    <property type="nucleotide sequence ID" value="NZ_LQBL01000022.1"/>
</dbReference>
<sequence>MSVVATAGHVDHGKSALVRALTGMEPDRWEAERRRGLTIDLGYAWTTLPEVGPVAFVDVPGHRRFIGNMLSGVGPAAGVLLVVAADGGWGAQSEEHLRAVHALRLRHGVLAVTRADLADPGPTLAATRERLRGTSLEGIPAVTVSARTGAGIPRLREELTALARRMPTPPADAPVRLWVDRSFSVRGAGTVVTGTLSAGRVGSGDTLTLRPDRGGRGRPVVLRGVHSMDRAVPEARGPARVALNLRGVEVAEVGRGHALLSPDQPWWPATGADVLLDDDALPAEVTLHVGTAAVPARLRMLGGSHARLSWEPHLPLVPGDRLILREPGREGALVGALVLDAVTPPLRRTGAGRHRAHALGAAAGRTVVVAGRTVSSATASAWREALVELVARQAARDPLTPWVDADVALAEVRRRVGMPDLTTLRAVAADAGLTAEGGRLRRDATAQAAPDGLAVVLARLRADPLDSPTRPELDRLGLGAREVAAAARAAGVLRLPGDVLLGVHAVEETLRRLDGLAQPFTAAQARAALGTSRRVLIPLLEHLDARGLTHRGADGRRRVTGRPGLRG</sequence>
<evidence type="ECO:0000259" key="2">
    <source>
        <dbReference type="PROSITE" id="PS51722"/>
    </source>
</evidence>
<dbReference type="GO" id="GO:0003723">
    <property type="term" value="F:RNA binding"/>
    <property type="evidence" value="ECO:0007669"/>
    <property type="project" value="InterPro"/>
</dbReference>
<dbReference type="InterPro" id="IPR036388">
    <property type="entry name" value="WH-like_DNA-bd_sf"/>
</dbReference>
<reference evidence="3 4" key="1">
    <citation type="submission" date="2015-12" db="EMBL/GenBank/DDBJ databases">
        <title>Serinicoccus chungangenesis strain CD08_5 genome sequencing and assembly.</title>
        <authorList>
            <person name="Chander A.M."/>
            <person name="Kaur G."/>
            <person name="Nair G.R."/>
            <person name="Dhawan D.K."/>
            <person name="Kochhar R.K."/>
            <person name="Mayilraj S."/>
            <person name="Bhadada S.K."/>
        </authorList>
    </citation>
    <scope>NUCLEOTIDE SEQUENCE [LARGE SCALE GENOMIC DNA]</scope>
    <source>
        <strain evidence="3 4">CD08_5</strain>
    </source>
</reference>